<sequence length="213" mass="22351">MAESGRSGDYGGGVRIETNAGVAEVEIESGGERFLLVLTHGSGGGVEAKDLLAVRDRAVALGGVVARVVQPYRVAGRRAPGSAVKQDAAWAEIVADLRKRVPDVPLIQGGRSNGARVACRTAVEVGAKGVVALSFPLHPPGKPEKSRREELLAASEHLDVVVINGERDPFGIPDAADAAEVKVVPGQPHSFRSGFDLIADTAEPWLRRWGGLD</sequence>
<dbReference type="InterPro" id="IPR046879">
    <property type="entry name" value="KANL3/Tex30_Abhydrolase"/>
</dbReference>
<dbReference type="PANTHER" id="PTHR13136:SF11">
    <property type="entry name" value="TESTIS-EXPRESSED PROTEIN 30"/>
    <property type="match status" value="1"/>
</dbReference>
<dbReference type="PANTHER" id="PTHR13136">
    <property type="entry name" value="TESTIS DEVELOPMENT PROTEIN PRTD"/>
    <property type="match status" value="1"/>
</dbReference>
<dbReference type="STRING" id="1415166.NONO_c73970"/>
<name>W5TS86_9NOCA</name>
<dbReference type="InterPro" id="IPR029058">
    <property type="entry name" value="AB_hydrolase_fold"/>
</dbReference>
<dbReference type="eggNOG" id="COG3571">
    <property type="taxonomic scope" value="Bacteria"/>
</dbReference>
<evidence type="ECO:0000259" key="1">
    <source>
        <dbReference type="Pfam" id="PF20408"/>
    </source>
</evidence>
<reference evidence="2 3" key="1">
    <citation type="journal article" date="2014" name="Appl. Environ. Microbiol.">
        <title>Insights into the Microbial Degradation of Rubber and Gutta-Percha by Analysis of the Complete Genome of Nocardia nova SH22a.</title>
        <authorList>
            <person name="Luo Q."/>
            <person name="Hiessl S."/>
            <person name="Poehlein A."/>
            <person name="Daniel R."/>
            <person name="Steinbuchel A."/>
        </authorList>
    </citation>
    <scope>NUCLEOTIDE SEQUENCE [LARGE SCALE GENOMIC DNA]</scope>
    <source>
        <strain evidence="2">SH22a</strain>
    </source>
</reference>
<keyword evidence="3" id="KW-1185">Reference proteome</keyword>
<proteinExistence type="predicted"/>
<dbReference type="Gene3D" id="3.40.50.1820">
    <property type="entry name" value="alpha/beta hydrolase"/>
    <property type="match status" value="1"/>
</dbReference>
<evidence type="ECO:0000313" key="3">
    <source>
        <dbReference type="Proteomes" id="UP000019150"/>
    </source>
</evidence>
<organism evidence="2 3">
    <name type="scientific">Nocardia nova SH22a</name>
    <dbReference type="NCBI Taxonomy" id="1415166"/>
    <lineage>
        <taxon>Bacteria</taxon>
        <taxon>Bacillati</taxon>
        <taxon>Actinomycetota</taxon>
        <taxon>Actinomycetes</taxon>
        <taxon>Mycobacteriales</taxon>
        <taxon>Nocardiaceae</taxon>
        <taxon>Nocardia</taxon>
    </lineage>
</organism>
<dbReference type="Proteomes" id="UP000019150">
    <property type="component" value="Chromosome"/>
</dbReference>
<protein>
    <submittedName>
        <fullName evidence="2">Alpha/beta hydrolase family protein</fullName>
    </submittedName>
</protein>
<dbReference type="HOGENOM" id="CLU_072792_3_0_11"/>
<dbReference type="GO" id="GO:0016787">
    <property type="term" value="F:hydrolase activity"/>
    <property type="evidence" value="ECO:0007669"/>
    <property type="project" value="UniProtKB-KW"/>
</dbReference>
<keyword evidence="2" id="KW-0378">Hydrolase</keyword>
<dbReference type="AlphaFoldDB" id="W5TS86"/>
<gene>
    <name evidence="2" type="ORF">NONO_c73970</name>
</gene>
<feature type="domain" description="KANL3/Tex30 alpha/beta hydrolase-like" evidence="1">
    <location>
        <begin position="34"/>
        <end position="179"/>
    </location>
</feature>
<dbReference type="InterPro" id="IPR026555">
    <property type="entry name" value="NSL3/Tex30"/>
</dbReference>
<accession>W5TS86</accession>
<dbReference type="PATRIC" id="fig|1415166.3.peg.7590"/>
<dbReference type="SUPFAM" id="SSF53474">
    <property type="entry name" value="alpha/beta-Hydrolases"/>
    <property type="match status" value="1"/>
</dbReference>
<dbReference type="Pfam" id="PF20408">
    <property type="entry name" value="Abhydrolase_11"/>
    <property type="match status" value="1"/>
</dbReference>
<dbReference type="KEGG" id="nno:NONO_c73970"/>
<evidence type="ECO:0000313" key="2">
    <source>
        <dbReference type="EMBL" id="AHH22152.1"/>
    </source>
</evidence>
<dbReference type="EMBL" id="CP006850">
    <property type="protein sequence ID" value="AHH22152.1"/>
    <property type="molecule type" value="Genomic_DNA"/>
</dbReference>